<evidence type="ECO:0008006" key="5">
    <source>
        <dbReference type="Google" id="ProtNLM"/>
    </source>
</evidence>
<feature type="compositionally biased region" description="Basic and acidic residues" evidence="1">
    <location>
        <begin position="166"/>
        <end position="179"/>
    </location>
</feature>
<comment type="caution">
    <text evidence="3">The sequence shown here is derived from an EMBL/GenBank/DDBJ whole genome shotgun (WGS) entry which is preliminary data.</text>
</comment>
<dbReference type="Proteomes" id="UP001174209">
    <property type="component" value="Unassembled WGS sequence"/>
</dbReference>
<keyword evidence="2" id="KW-0812">Transmembrane</keyword>
<feature type="region of interest" description="Disordered" evidence="1">
    <location>
        <begin position="1"/>
        <end position="37"/>
    </location>
</feature>
<evidence type="ECO:0000313" key="4">
    <source>
        <dbReference type="Proteomes" id="UP001174209"/>
    </source>
</evidence>
<feature type="compositionally biased region" description="Low complexity" evidence="1">
    <location>
        <begin position="10"/>
        <end position="32"/>
    </location>
</feature>
<name>A0ABT8K617_9MICC</name>
<keyword evidence="2" id="KW-1133">Transmembrane helix</keyword>
<evidence type="ECO:0000256" key="1">
    <source>
        <dbReference type="SAM" id="MobiDB-lite"/>
    </source>
</evidence>
<organism evidence="3 4">
    <name type="scientific">Arthrobacter burdickii</name>
    <dbReference type="NCBI Taxonomy" id="3035920"/>
    <lineage>
        <taxon>Bacteria</taxon>
        <taxon>Bacillati</taxon>
        <taxon>Actinomycetota</taxon>
        <taxon>Actinomycetes</taxon>
        <taxon>Micrococcales</taxon>
        <taxon>Micrococcaceae</taxon>
        <taxon>Arthrobacter</taxon>
    </lineage>
</organism>
<keyword evidence="4" id="KW-1185">Reference proteome</keyword>
<accession>A0ABT8K617</accession>
<feature type="transmembrane region" description="Helical" evidence="2">
    <location>
        <begin position="267"/>
        <end position="288"/>
    </location>
</feature>
<protein>
    <recommendedName>
        <fullName evidence="5">Tat pathway signal sequence domain protein</fullName>
    </recommendedName>
</protein>
<evidence type="ECO:0000256" key="2">
    <source>
        <dbReference type="SAM" id="Phobius"/>
    </source>
</evidence>
<dbReference type="RefSeq" id="WP_301228336.1">
    <property type="nucleotide sequence ID" value="NZ_JAROCG010000001.1"/>
</dbReference>
<evidence type="ECO:0000313" key="3">
    <source>
        <dbReference type="EMBL" id="MDN4611972.1"/>
    </source>
</evidence>
<sequence>METPTRRQLRLQQPQGRAAAPPAGSLGEPLPGGRRDRRRQLTTQLAAVGAAATPSTGAVAETNAGAVAETNAGAVAETNAGAAIATNAGATAETNAGATAETNAARTAHDMSIEEALAARTALVGDAGEQADGTPRDGAFAVDPAVLAQQKALAERAAALTARARRTQEVSEQHQERTPAPHNPAAPDNLSIVAPPEFVQPPGAMYAVLRAPSTSLIPVVLPQAQQSSPGSETEGTPLGARDAFGLEPLDAMTAGLGRLRRLRYIQYSLLGVGAAALVTGIIMTVSSLNG</sequence>
<reference evidence="3" key="1">
    <citation type="submission" date="2023-06" db="EMBL/GenBank/DDBJ databases">
        <title>MT1 and MT2 Draft Genomes of Novel Species.</title>
        <authorList>
            <person name="Venkateswaran K."/>
        </authorList>
    </citation>
    <scope>NUCLEOTIDE SEQUENCE</scope>
    <source>
        <strain evidence="3">IIF3SC-B10</strain>
    </source>
</reference>
<gene>
    <name evidence="3" type="ORF">P5G52_13980</name>
</gene>
<keyword evidence="2" id="KW-0472">Membrane</keyword>
<feature type="region of interest" description="Disordered" evidence="1">
    <location>
        <begin position="164"/>
        <end position="188"/>
    </location>
</feature>
<dbReference type="EMBL" id="JAROCG010000001">
    <property type="protein sequence ID" value="MDN4611972.1"/>
    <property type="molecule type" value="Genomic_DNA"/>
</dbReference>
<proteinExistence type="predicted"/>